<reference evidence="1 2" key="1">
    <citation type="journal article" date="2013" name="Genome Announc.">
        <title>Draft Genome Sequence of Arcticibacter svalbardensis Strain MN12-7T, a Member of the Family Sphingobacteriaceae Isolated from an Arctic Soil Sample.</title>
        <authorList>
            <person name="Shivaji S."/>
            <person name="Ara S."/>
            <person name="Prasad S."/>
            <person name="Manasa B.P."/>
            <person name="Begum Z."/>
            <person name="Singh A."/>
            <person name="Kumar Pinnaka A."/>
        </authorList>
    </citation>
    <scope>NUCLEOTIDE SEQUENCE [LARGE SCALE GENOMIC DNA]</scope>
    <source>
        <strain evidence="1 2">MN12-7</strain>
    </source>
</reference>
<evidence type="ECO:0000313" key="1">
    <source>
        <dbReference type="EMBL" id="EOR96040.1"/>
    </source>
</evidence>
<keyword evidence="2" id="KW-1185">Reference proteome</keyword>
<name>R9GWZ4_9SPHI</name>
<sequence length="39" mass="4872">MYNLFFSNSFMFLSYLNHTTDVFIKYFKAGIWAEYRYIE</sequence>
<proteinExistence type="predicted"/>
<comment type="caution">
    <text evidence="1">The sequence shown here is derived from an EMBL/GenBank/DDBJ whole genome shotgun (WGS) entry which is preliminary data.</text>
</comment>
<dbReference type="STRING" id="1150600.ADIARSV_0773"/>
<organism evidence="1 2">
    <name type="scientific">Arcticibacter svalbardensis MN12-7</name>
    <dbReference type="NCBI Taxonomy" id="1150600"/>
    <lineage>
        <taxon>Bacteria</taxon>
        <taxon>Pseudomonadati</taxon>
        <taxon>Bacteroidota</taxon>
        <taxon>Sphingobacteriia</taxon>
        <taxon>Sphingobacteriales</taxon>
        <taxon>Sphingobacteriaceae</taxon>
        <taxon>Arcticibacter</taxon>
    </lineage>
</organism>
<gene>
    <name evidence="1" type="ORF">ADIARSV_0773</name>
</gene>
<dbReference type="EMBL" id="AQPN01000026">
    <property type="protein sequence ID" value="EOR96040.1"/>
    <property type="molecule type" value="Genomic_DNA"/>
</dbReference>
<protein>
    <submittedName>
        <fullName evidence="1">Uncharacterized protein</fullName>
    </submittedName>
</protein>
<evidence type="ECO:0000313" key="2">
    <source>
        <dbReference type="Proteomes" id="UP000014174"/>
    </source>
</evidence>
<dbReference type="AlphaFoldDB" id="R9GWZ4"/>
<dbReference type="Proteomes" id="UP000014174">
    <property type="component" value="Unassembled WGS sequence"/>
</dbReference>
<accession>R9GWZ4</accession>